<name>A0A221W201_9PSEU</name>
<evidence type="ECO:0000313" key="3">
    <source>
        <dbReference type="Proteomes" id="UP000204221"/>
    </source>
</evidence>
<evidence type="ECO:0000256" key="1">
    <source>
        <dbReference type="SAM" id="Phobius"/>
    </source>
</evidence>
<keyword evidence="3" id="KW-1185">Reference proteome</keyword>
<keyword evidence="1" id="KW-1133">Transmembrane helix</keyword>
<keyword evidence="1" id="KW-0812">Transmembrane</keyword>
<feature type="transmembrane region" description="Helical" evidence="1">
    <location>
        <begin position="113"/>
        <end position="139"/>
    </location>
</feature>
<dbReference type="Proteomes" id="UP000204221">
    <property type="component" value="Chromosome"/>
</dbReference>
<dbReference type="EMBL" id="CP022521">
    <property type="protein sequence ID" value="ASO19808.1"/>
    <property type="molecule type" value="Genomic_DNA"/>
</dbReference>
<dbReference type="KEGG" id="ahg:AHOG_10825"/>
<accession>A0A221W201</accession>
<protein>
    <submittedName>
        <fullName evidence="2">Uncharacterized protein</fullName>
    </submittedName>
</protein>
<keyword evidence="1" id="KW-0472">Membrane</keyword>
<feature type="transmembrane region" description="Helical" evidence="1">
    <location>
        <begin position="12"/>
        <end position="29"/>
    </location>
</feature>
<organism evidence="2 3">
    <name type="scientific">Actinoalloteichus hoggarensis</name>
    <dbReference type="NCBI Taxonomy" id="1470176"/>
    <lineage>
        <taxon>Bacteria</taxon>
        <taxon>Bacillati</taxon>
        <taxon>Actinomycetota</taxon>
        <taxon>Actinomycetes</taxon>
        <taxon>Pseudonocardiales</taxon>
        <taxon>Pseudonocardiaceae</taxon>
        <taxon>Actinoalloteichus</taxon>
    </lineage>
</organism>
<reference evidence="2 3" key="1">
    <citation type="submission" date="2017-07" db="EMBL/GenBank/DDBJ databases">
        <title>Complete genome sequence of Actinoalloteichus hoggarensis DSM 45943, type strain of Actinoalloteichus hoggarensis.</title>
        <authorList>
            <person name="Ruckert C."/>
            <person name="Nouioui I."/>
            <person name="Willmese J."/>
            <person name="van Wezel G."/>
            <person name="Klenk H.-P."/>
            <person name="Kalinowski J."/>
            <person name="Zotchev S.B."/>
        </authorList>
    </citation>
    <scope>NUCLEOTIDE SEQUENCE [LARGE SCALE GENOMIC DNA]</scope>
    <source>
        <strain evidence="2 3">DSM 45943</strain>
    </source>
</reference>
<dbReference type="AlphaFoldDB" id="A0A221W201"/>
<sequence>MQDWLRRNAPITTATGVTIAVIGTFLPWLRSGSVYRDSHQTIGVLRRLLEPPPIIDTILGAWPLLIPIAASCVLLHLIRLRVTASVFALIFSLPMGTATMVAVVQGLDNTALIGISGIGPITTLAGVTLTLIGALGVLFGSRPQRTRNAGGSS</sequence>
<evidence type="ECO:0000313" key="2">
    <source>
        <dbReference type="EMBL" id="ASO19808.1"/>
    </source>
</evidence>
<gene>
    <name evidence="2" type="ORF">AHOG_10825</name>
</gene>
<feature type="transmembrane region" description="Helical" evidence="1">
    <location>
        <begin position="85"/>
        <end position="107"/>
    </location>
</feature>
<feature type="transmembrane region" description="Helical" evidence="1">
    <location>
        <begin position="58"/>
        <end position="78"/>
    </location>
</feature>
<proteinExistence type="predicted"/>